<dbReference type="AlphaFoldDB" id="A0A174C6U7"/>
<name>A0A174C6U7_9BACE</name>
<dbReference type="EMBL" id="CYZH01000006">
    <property type="protein sequence ID" value="CUO07999.1"/>
    <property type="molecule type" value="Genomic_DNA"/>
</dbReference>
<evidence type="ECO:0000313" key="2">
    <source>
        <dbReference type="Proteomes" id="UP000095517"/>
    </source>
</evidence>
<protein>
    <submittedName>
        <fullName evidence="1">Uncharacterized protein</fullName>
    </submittedName>
</protein>
<dbReference type="RefSeq" id="WP_022276351.1">
    <property type="nucleotide sequence ID" value="NZ_CABIXA010000006.1"/>
</dbReference>
<dbReference type="Proteomes" id="UP000095517">
    <property type="component" value="Unassembled WGS sequence"/>
</dbReference>
<sequence>MRKKVYSIENQDGLNFSIQKTSPCAITHKGKEKLPEQITFLFEGIDPESDLTEDNDLVCSISKEEAVNLAIRLLKLSTERVPENGLSLHNFSGHDFSVHHAKEDGVHIDELIFEIGNLEADDIAEDGTISVCLTNESAKELIKVLAKIV</sequence>
<evidence type="ECO:0000313" key="1">
    <source>
        <dbReference type="EMBL" id="CUO07999.1"/>
    </source>
</evidence>
<gene>
    <name evidence="1" type="ORF">ERS852397_01316</name>
</gene>
<reference evidence="1 2" key="1">
    <citation type="submission" date="2015-09" db="EMBL/GenBank/DDBJ databases">
        <authorList>
            <consortium name="Pathogen Informatics"/>
        </authorList>
    </citation>
    <scope>NUCLEOTIDE SEQUENCE [LARGE SCALE GENOMIC DNA]</scope>
    <source>
        <strain evidence="1 2">2789STDY5608840</strain>
    </source>
</reference>
<organism evidence="1 2">
    <name type="scientific">Bacteroides finegoldii</name>
    <dbReference type="NCBI Taxonomy" id="338188"/>
    <lineage>
        <taxon>Bacteria</taxon>
        <taxon>Pseudomonadati</taxon>
        <taxon>Bacteroidota</taxon>
        <taxon>Bacteroidia</taxon>
        <taxon>Bacteroidales</taxon>
        <taxon>Bacteroidaceae</taxon>
        <taxon>Bacteroides</taxon>
    </lineage>
</organism>
<accession>A0A174C6U7</accession>
<proteinExistence type="predicted"/>
<dbReference type="STRING" id="338188.ERS852397_01316"/>